<dbReference type="EMBL" id="KZ824968">
    <property type="protein sequence ID" value="RAH68216.1"/>
    <property type="molecule type" value="Genomic_DNA"/>
</dbReference>
<accession>A0ACD1H3M1</accession>
<reference evidence="1" key="1">
    <citation type="submission" date="2018-02" db="EMBL/GenBank/DDBJ databases">
        <title>The genomes of Aspergillus section Nigri reveals drivers in fungal speciation.</title>
        <authorList>
            <consortium name="DOE Joint Genome Institute"/>
            <person name="Vesth T.C."/>
            <person name="Nybo J."/>
            <person name="Theobald S."/>
            <person name="Brandl J."/>
            <person name="Frisvad J.C."/>
            <person name="Nielsen K.F."/>
            <person name="Lyhne E.K."/>
            <person name="Kogle M.E."/>
            <person name="Kuo A."/>
            <person name="Riley R."/>
            <person name="Clum A."/>
            <person name="Nolan M."/>
            <person name="Lipzen A."/>
            <person name="Salamov A."/>
            <person name="Henrissat B."/>
            <person name="Wiebenga A."/>
            <person name="De vries R.P."/>
            <person name="Grigoriev I.V."/>
            <person name="Mortensen U.H."/>
            <person name="Andersen M.R."/>
            <person name="Baker S.E."/>
        </authorList>
    </citation>
    <scope>NUCLEOTIDE SEQUENCE</scope>
    <source>
        <strain evidence="1">CBS 121060</strain>
    </source>
</reference>
<name>A0ACD1H3M1_9EURO</name>
<proteinExistence type="predicted"/>
<feature type="non-terminal residue" evidence="1">
    <location>
        <position position="80"/>
    </location>
</feature>
<keyword evidence="2" id="KW-1185">Reference proteome</keyword>
<gene>
    <name evidence="1" type="ORF">BO66DRAFT_393231</name>
</gene>
<dbReference type="Proteomes" id="UP000249661">
    <property type="component" value="Unassembled WGS sequence"/>
</dbReference>
<evidence type="ECO:0000313" key="1">
    <source>
        <dbReference type="EMBL" id="RAH68216.1"/>
    </source>
</evidence>
<organism evidence="1 2">
    <name type="scientific">Aspergillus aculeatinus CBS 121060</name>
    <dbReference type="NCBI Taxonomy" id="1448322"/>
    <lineage>
        <taxon>Eukaryota</taxon>
        <taxon>Fungi</taxon>
        <taxon>Dikarya</taxon>
        <taxon>Ascomycota</taxon>
        <taxon>Pezizomycotina</taxon>
        <taxon>Eurotiomycetes</taxon>
        <taxon>Eurotiomycetidae</taxon>
        <taxon>Eurotiales</taxon>
        <taxon>Aspergillaceae</taxon>
        <taxon>Aspergillus</taxon>
        <taxon>Aspergillus subgen. Circumdati</taxon>
    </lineage>
</organism>
<sequence length="80" mass="9024">MPAATAAAAAATIRSHSTRFDILGPQLGISKVQPGREAPVRRPVKHLESRASMTFSGEWWRGRWNGSDSQYKRMKIRWCL</sequence>
<protein>
    <submittedName>
        <fullName evidence="1">Uncharacterized protein</fullName>
    </submittedName>
</protein>
<evidence type="ECO:0000313" key="2">
    <source>
        <dbReference type="Proteomes" id="UP000249661"/>
    </source>
</evidence>